<evidence type="ECO:0000313" key="2">
    <source>
        <dbReference type="Ensembl" id="ENSGACP00000010457.1"/>
    </source>
</evidence>
<feature type="region of interest" description="Disordered" evidence="1">
    <location>
        <begin position="136"/>
        <end position="160"/>
    </location>
</feature>
<name>G3NYN6_GASAC</name>
<protein>
    <submittedName>
        <fullName evidence="2">Uncharacterized protein</fullName>
    </submittedName>
</protein>
<dbReference type="STRING" id="69293.ENSGACP00000010457"/>
<reference evidence="2" key="2">
    <citation type="submission" date="2024-04" db="UniProtKB">
        <authorList>
            <consortium name="Ensembl"/>
        </authorList>
    </citation>
    <scope>IDENTIFICATION</scope>
</reference>
<dbReference type="InParanoid" id="G3NYN6"/>
<reference evidence="2" key="1">
    <citation type="submission" date="2006-01" db="EMBL/GenBank/DDBJ databases">
        <authorList>
            <person name="Lindblad-Toh K."/>
            <person name="Mauceli E."/>
            <person name="Grabherr M."/>
            <person name="Chang J.L."/>
            <person name="Lander E.S."/>
        </authorList>
    </citation>
    <scope>NUCLEOTIDE SEQUENCE [LARGE SCALE GENOMIC DNA]</scope>
</reference>
<dbReference type="Ensembl" id="ENSGACT00000010479.1">
    <property type="protein sequence ID" value="ENSGACP00000010457.1"/>
    <property type="gene ID" value="ENSGACG00000007893.1"/>
</dbReference>
<dbReference type="AlphaFoldDB" id="G3NYN6"/>
<accession>G3NYN6</accession>
<proteinExistence type="predicted"/>
<dbReference type="Bgee" id="ENSGACG00000007893">
    <property type="expression patterns" value="Expressed in camera-type eye and 12 other cell types or tissues"/>
</dbReference>
<feature type="compositionally biased region" description="Pro residues" evidence="1">
    <location>
        <begin position="139"/>
        <end position="154"/>
    </location>
</feature>
<evidence type="ECO:0000256" key="1">
    <source>
        <dbReference type="SAM" id="MobiDB-lite"/>
    </source>
</evidence>
<sequence>NELVAVRRVAEESLTGLCSHPQPPLVQTHTVTITAVSASSPSGISTTDVPIVPTKTIIYESSKVGAAALFARRRYRGSSTHEDRRLHADNKAPRHWLKLKVPLTKNDYSVYIFFSSSPSSLRWKLTGQLRTRTAQLCPAPRPLPQTPPAAPRSPPLTSQR</sequence>
<organism evidence="2">
    <name type="scientific">Gasterosteus aculeatus</name>
    <name type="common">Three-spined stickleback</name>
    <dbReference type="NCBI Taxonomy" id="69293"/>
    <lineage>
        <taxon>Eukaryota</taxon>
        <taxon>Metazoa</taxon>
        <taxon>Chordata</taxon>
        <taxon>Craniata</taxon>
        <taxon>Vertebrata</taxon>
        <taxon>Euteleostomi</taxon>
        <taxon>Actinopterygii</taxon>
        <taxon>Neopterygii</taxon>
        <taxon>Teleostei</taxon>
        <taxon>Neoteleostei</taxon>
        <taxon>Acanthomorphata</taxon>
        <taxon>Eupercaria</taxon>
        <taxon>Perciformes</taxon>
        <taxon>Cottioidei</taxon>
        <taxon>Gasterosteales</taxon>
        <taxon>Gasterosteidae</taxon>
        <taxon>Gasterosteus</taxon>
    </lineage>
</organism>